<dbReference type="Pfam" id="PF14416">
    <property type="entry name" value="PMR5N"/>
    <property type="match status" value="1"/>
</dbReference>
<keyword evidence="1" id="KW-0732">Signal</keyword>
<organism evidence="3">
    <name type="scientific">Arundo donax</name>
    <name type="common">Giant reed</name>
    <name type="synonym">Donax arundinaceus</name>
    <dbReference type="NCBI Taxonomy" id="35708"/>
    <lineage>
        <taxon>Eukaryota</taxon>
        <taxon>Viridiplantae</taxon>
        <taxon>Streptophyta</taxon>
        <taxon>Embryophyta</taxon>
        <taxon>Tracheophyta</taxon>
        <taxon>Spermatophyta</taxon>
        <taxon>Magnoliopsida</taxon>
        <taxon>Liliopsida</taxon>
        <taxon>Poales</taxon>
        <taxon>Poaceae</taxon>
        <taxon>PACMAD clade</taxon>
        <taxon>Arundinoideae</taxon>
        <taxon>Arundineae</taxon>
        <taxon>Arundo</taxon>
    </lineage>
</organism>
<evidence type="ECO:0000259" key="2">
    <source>
        <dbReference type="Pfam" id="PF14416"/>
    </source>
</evidence>
<evidence type="ECO:0000313" key="3">
    <source>
        <dbReference type="EMBL" id="JAD61416.1"/>
    </source>
</evidence>
<dbReference type="GO" id="GO:0016413">
    <property type="term" value="F:O-acetyltransferase activity"/>
    <property type="evidence" value="ECO:0007669"/>
    <property type="project" value="InterPro"/>
</dbReference>
<dbReference type="InterPro" id="IPR025846">
    <property type="entry name" value="TBL_N"/>
</dbReference>
<feature type="signal peptide" evidence="1">
    <location>
        <begin position="1"/>
        <end position="23"/>
    </location>
</feature>
<accession>A0A0A9BDK2</accession>
<reference evidence="3" key="1">
    <citation type="submission" date="2014-09" db="EMBL/GenBank/DDBJ databases">
        <authorList>
            <person name="Magalhaes I.L.F."/>
            <person name="Oliveira U."/>
            <person name="Santos F.R."/>
            <person name="Vidigal T.H.D.A."/>
            <person name="Brescovit A.D."/>
            <person name="Santos A.J."/>
        </authorList>
    </citation>
    <scope>NUCLEOTIDE SEQUENCE</scope>
    <source>
        <tissue evidence="3">Shoot tissue taken approximately 20 cm above the soil surface</tissue>
    </source>
</reference>
<dbReference type="InterPro" id="IPR029962">
    <property type="entry name" value="TBL"/>
</dbReference>
<feature type="chain" id="PRO_5002062886" description="Trichome birefringence-like N-terminal domain-containing protein" evidence="1">
    <location>
        <begin position="24"/>
        <end position="110"/>
    </location>
</feature>
<dbReference type="PANTHER" id="PTHR32285">
    <property type="entry name" value="PROTEIN TRICHOME BIREFRINGENCE-LIKE 9-RELATED"/>
    <property type="match status" value="1"/>
</dbReference>
<proteinExistence type="predicted"/>
<dbReference type="EMBL" id="GBRH01236479">
    <property type="protein sequence ID" value="JAD61416.1"/>
    <property type="molecule type" value="Transcribed_RNA"/>
</dbReference>
<evidence type="ECO:0000256" key="1">
    <source>
        <dbReference type="SAM" id="SignalP"/>
    </source>
</evidence>
<sequence length="110" mass="12324">MKRPAVLCAAVLVVVLLVACTAAAAAAAITISRNKHQHRASAARSCDVFAAGSWVVDESYPLYDSARCPFIRYEFDCRKFGRPDKNYLKYRWQPDPPCALPRFIFSIVRS</sequence>
<dbReference type="PANTHER" id="PTHR32285:SF177">
    <property type="entry name" value="OS01G0217000 PROTEIN"/>
    <property type="match status" value="1"/>
</dbReference>
<protein>
    <recommendedName>
        <fullName evidence="2">Trichome birefringence-like N-terminal domain-containing protein</fullName>
    </recommendedName>
</protein>
<dbReference type="AlphaFoldDB" id="A0A0A9BDK2"/>
<dbReference type="GO" id="GO:0005794">
    <property type="term" value="C:Golgi apparatus"/>
    <property type="evidence" value="ECO:0007669"/>
    <property type="project" value="TreeGrafter"/>
</dbReference>
<reference evidence="3" key="2">
    <citation type="journal article" date="2015" name="Data Brief">
        <title>Shoot transcriptome of the giant reed, Arundo donax.</title>
        <authorList>
            <person name="Barrero R.A."/>
            <person name="Guerrero F.D."/>
            <person name="Moolhuijzen P."/>
            <person name="Goolsby J.A."/>
            <person name="Tidwell J."/>
            <person name="Bellgard S.E."/>
            <person name="Bellgard M.I."/>
        </authorList>
    </citation>
    <scope>NUCLEOTIDE SEQUENCE</scope>
    <source>
        <tissue evidence="3">Shoot tissue taken approximately 20 cm above the soil surface</tissue>
    </source>
</reference>
<name>A0A0A9BDK2_ARUDO</name>
<feature type="domain" description="Trichome birefringence-like N-terminal" evidence="2">
    <location>
        <begin position="45"/>
        <end position="95"/>
    </location>
</feature>
<dbReference type="PROSITE" id="PS51257">
    <property type="entry name" value="PROKAR_LIPOPROTEIN"/>
    <property type="match status" value="1"/>
</dbReference>